<feature type="compositionally biased region" description="Basic and acidic residues" evidence="1">
    <location>
        <begin position="338"/>
        <end position="354"/>
    </location>
</feature>
<dbReference type="EMBL" id="JAYMYS010000005">
    <property type="protein sequence ID" value="KAK7391956.1"/>
    <property type="molecule type" value="Genomic_DNA"/>
</dbReference>
<evidence type="ECO:0000256" key="1">
    <source>
        <dbReference type="SAM" id="MobiDB-lite"/>
    </source>
</evidence>
<dbReference type="PANTHER" id="PTHR45089:SF26">
    <property type="entry name" value="DNAJ HEAT SHOCK AMINO-TERMINAL DOMAIN PROTEIN"/>
    <property type="match status" value="1"/>
</dbReference>
<dbReference type="InterPro" id="IPR036869">
    <property type="entry name" value="J_dom_sf"/>
</dbReference>
<dbReference type="Pfam" id="PF11926">
    <property type="entry name" value="DUF3444"/>
    <property type="match status" value="1"/>
</dbReference>
<dbReference type="PANTHER" id="PTHR45089">
    <property type="entry name" value="DNAJ HEAT SHOCK AMINO-TERMINAL DOMAIN PROTEIN-RELATED"/>
    <property type="match status" value="1"/>
</dbReference>
<evidence type="ECO:0000313" key="4">
    <source>
        <dbReference type="Proteomes" id="UP001386955"/>
    </source>
</evidence>
<dbReference type="Gene3D" id="1.10.287.110">
    <property type="entry name" value="DnaJ domain"/>
    <property type="match status" value="1"/>
</dbReference>
<evidence type="ECO:0000259" key="2">
    <source>
        <dbReference type="PROSITE" id="PS50076"/>
    </source>
</evidence>
<protein>
    <recommendedName>
        <fullName evidence="2">J domain-containing protein</fullName>
    </recommendedName>
</protein>
<comment type="caution">
    <text evidence="3">The sequence shown here is derived from an EMBL/GenBank/DDBJ whole genome shotgun (WGS) entry which is preliminary data.</text>
</comment>
<dbReference type="SMART" id="SM00271">
    <property type="entry name" value="DnaJ"/>
    <property type="match status" value="1"/>
</dbReference>
<dbReference type="Proteomes" id="UP001386955">
    <property type="component" value="Unassembled WGS sequence"/>
</dbReference>
<dbReference type="SUPFAM" id="SSF46565">
    <property type="entry name" value="Chaperone J-domain"/>
    <property type="match status" value="1"/>
</dbReference>
<feature type="region of interest" description="Disordered" evidence="1">
    <location>
        <begin position="255"/>
        <end position="283"/>
    </location>
</feature>
<feature type="region of interest" description="Disordered" evidence="1">
    <location>
        <begin position="303"/>
        <end position="454"/>
    </location>
</feature>
<feature type="compositionally biased region" description="Basic and acidic residues" evidence="1">
    <location>
        <begin position="303"/>
        <end position="317"/>
    </location>
</feature>
<dbReference type="InterPro" id="IPR001623">
    <property type="entry name" value="DnaJ_domain"/>
</dbReference>
<gene>
    <name evidence="3" type="ORF">VNO78_20380</name>
</gene>
<dbReference type="CDD" id="cd06257">
    <property type="entry name" value="DnaJ"/>
    <property type="match status" value="1"/>
</dbReference>
<feature type="domain" description="J" evidence="2">
    <location>
        <begin position="67"/>
        <end position="131"/>
    </location>
</feature>
<keyword evidence="4" id="KW-1185">Reference proteome</keyword>
<accession>A0AAN9XH55</accession>
<proteinExistence type="predicted"/>
<reference evidence="3 4" key="1">
    <citation type="submission" date="2024-01" db="EMBL/GenBank/DDBJ databases">
        <title>The genomes of 5 underutilized Papilionoideae crops provide insights into root nodulation and disease resistanc.</title>
        <authorList>
            <person name="Jiang F."/>
        </authorList>
    </citation>
    <scope>NUCLEOTIDE SEQUENCE [LARGE SCALE GENOMIC DNA]</scope>
    <source>
        <strain evidence="3">DUOXIRENSHENG_FW03</strain>
        <tissue evidence="3">Leaves</tissue>
    </source>
</reference>
<dbReference type="InterPro" id="IPR024593">
    <property type="entry name" value="DUF3444"/>
</dbReference>
<sequence length="699" mass="78176">MECNKDEALRARLIAEARMQRGEFAEALKFATKAKTLYADLENIFQILTVCEVHIAAQKMLDASTMDWYAILQIERFADEATLKKQYRRLALLLHPDKNKFAGAEAAFKLIGQANGVLSDPAKRSSFDIKFRTSVRGAVAKTSHHSSNGNVFAPKQEAYATKKNSKAHHYSNGNAFTANATNYQQNSRPNPTAFNNQARQMTFWTSCQHCNTKHQFFIQFVNAALRCPQCSNPFKAHVISVSPSMFTSANTSANIQKEAQMHGRPKPTSESTGGKPADGEHAGIFARSNPMCAAGVGTHCKGEKSKDDCIPASKDMESQASKNIGSKRVRQTAPDSGESFKDRKPDGMDDADVRENDDDPSRVCARRSSRKKQRVSYVENSEDEDFGTPSKRSQQNGSFNSDEVEKQNVPANGGLFNDNAGVSDQNREKISESDIGIKRSKEDNPYSNVPSGPEIFHCPDTDFNDFEKDKEEDCFAVNQLWAIYDSTDAMPRFYALVKKIASPFKLQITWLEPDPDDQDEIDWENADLPIACGKFRLGGSQKITDRTMFSHQVRCMKGNGKNSYLVYPNKGETWAIFRDWDIKWSSNPEKHSEYDLEYVEILSDFSCTVGIEVAYLGKVKGYVSLFQKADKNGVNKFYVRPNELYRFSHRIPSYKLTGNERVGIPGGSFELDPAALPTNLFEVGDSSNVKMVNGVKTLD</sequence>
<organism evidence="3 4">
    <name type="scientific">Psophocarpus tetragonolobus</name>
    <name type="common">Winged bean</name>
    <name type="synonym">Dolichos tetragonolobus</name>
    <dbReference type="NCBI Taxonomy" id="3891"/>
    <lineage>
        <taxon>Eukaryota</taxon>
        <taxon>Viridiplantae</taxon>
        <taxon>Streptophyta</taxon>
        <taxon>Embryophyta</taxon>
        <taxon>Tracheophyta</taxon>
        <taxon>Spermatophyta</taxon>
        <taxon>Magnoliopsida</taxon>
        <taxon>eudicotyledons</taxon>
        <taxon>Gunneridae</taxon>
        <taxon>Pentapetalae</taxon>
        <taxon>rosids</taxon>
        <taxon>fabids</taxon>
        <taxon>Fabales</taxon>
        <taxon>Fabaceae</taxon>
        <taxon>Papilionoideae</taxon>
        <taxon>50 kb inversion clade</taxon>
        <taxon>NPAAA clade</taxon>
        <taxon>indigoferoid/millettioid clade</taxon>
        <taxon>Phaseoleae</taxon>
        <taxon>Psophocarpus</taxon>
    </lineage>
</organism>
<dbReference type="AlphaFoldDB" id="A0AAN9XH55"/>
<feature type="compositionally biased region" description="Basic and acidic residues" evidence="1">
    <location>
        <begin position="425"/>
        <end position="444"/>
    </location>
</feature>
<feature type="compositionally biased region" description="Polar residues" evidence="1">
    <location>
        <begin position="390"/>
        <end position="401"/>
    </location>
</feature>
<dbReference type="Pfam" id="PF00226">
    <property type="entry name" value="DnaJ"/>
    <property type="match status" value="1"/>
</dbReference>
<evidence type="ECO:0000313" key="3">
    <source>
        <dbReference type="EMBL" id="KAK7391956.1"/>
    </source>
</evidence>
<name>A0AAN9XH55_PSOTE</name>
<dbReference type="PRINTS" id="PR00625">
    <property type="entry name" value="JDOMAIN"/>
</dbReference>
<dbReference type="PROSITE" id="PS50076">
    <property type="entry name" value="DNAJ_2"/>
    <property type="match status" value="1"/>
</dbReference>
<feature type="compositionally biased region" description="Basic residues" evidence="1">
    <location>
        <begin position="364"/>
        <end position="374"/>
    </location>
</feature>